<evidence type="ECO:0000259" key="5">
    <source>
        <dbReference type="Pfam" id="PF02902"/>
    </source>
</evidence>
<protein>
    <submittedName>
        <fullName evidence="7">BnaAnng18050D protein</fullName>
    </submittedName>
</protein>
<keyword evidence="8" id="KW-1185">Reference proteome</keyword>
<dbReference type="PaxDb" id="3708-A0A078J911"/>
<dbReference type="EMBL" id="LK034067">
    <property type="protein sequence ID" value="CDY61950.1"/>
    <property type="molecule type" value="Genomic_DNA"/>
</dbReference>
<name>A0A078J911_BRANA</name>
<dbReference type="PANTHER" id="PTHR48147:SF5">
    <property type="entry name" value="REPEAT-CONTAINING PROTEIN, PUTATIVE-RELATED"/>
    <property type="match status" value="1"/>
</dbReference>
<keyword evidence="3" id="KW-0378">Hydrolase</keyword>
<evidence type="ECO:0000256" key="3">
    <source>
        <dbReference type="ARBA" id="ARBA00022801"/>
    </source>
</evidence>
<dbReference type="Proteomes" id="UP000028999">
    <property type="component" value="Unassembled WGS sequence"/>
</dbReference>
<feature type="region of interest" description="Disordered" evidence="4">
    <location>
        <begin position="496"/>
        <end position="528"/>
    </location>
</feature>
<accession>A0A078J911</accession>
<keyword evidence="2" id="KW-0645">Protease</keyword>
<evidence type="ECO:0000313" key="7">
    <source>
        <dbReference type="EMBL" id="CDY61950.1"/>
    </source>
</evidence>
<comment type="similarity">
    <text evidence="1">Belongs to the peptidase C48 family.</text>
</comment>
<dbReference type="Pfam" id="PF09331">
    <property type="entry name" value="DUF1985"/>
    <property type="match status" value="1"/>
</dbReference>
<feature type="compositionally biased region" description="Polar residues" evidence="4">
    <location>
        <begin position="34"/>
        <end position="44"/>
    </location>
</feature>
<reference evidence="7 8" key="1">
    <citation type="journal article" date="2014" name="Science">
        <title>Plant genetics. Early allopolyploid evolution in the post-Neolithic Brassica napus oilseed genome.</title>
        <authorList>
            <person name="Chalhoub B."/>
            <person name="Denoeud F."/>
            <person name="Liu S."/>
            <person name="Parkin I.A."/>
            <person name="Tang H."/>
            <person name="Wang X."/>
            <person name="Chiquet J."/>
            <person name="Belcram H."/>
            <person name="Tong C."/>
            <person name="Samans B."/>
            <person name="Correa M."/>
            <person name="Da Silva C."/>
            <person name="Just J."/>
            <person name="Falentin C."/>
            <person name="Koh C.S."/>
            <person name="Le Clainche I."/>
            <person name="Bernard M."/>
            <person name="Bento P."/>
            <person name="Noel B."/>
            <person name="Labadie K."/>
            <person name="Alberti A."/>
            <person name="Charles M."/>
            <person name="Arnaud D."/>
            <person name="Guo H."/>
            <person name="Daviaud C."/>
            <person name="Alamery S."/>
            <person name="Jabbari K."/>
            <person name="Zhao M."/>
            <person name="Edger P.P."/>
            <person name="Chelaifa H."/>
            <person name="Tack D."/>
            <person name="Lassalle G."/>
            <person name="Mestiri I."/>
            <person name="Schnel N."/>
            <person name="Le Paslier M.C."/>
            <person name="Fan G."/>
            <person name="Renault V."/>
            <person name="Bayer P.E."/>
            <person name="Golicz A.A."/>
            <person name="Manoli S."/>
            <person name="Lee T.H."/>
            <person name="Thi V.H."/>
            <person name="Chalabi S."/>
            <person name="Hu Q."/>
            <person name="Fan C."/>
            <person name="Tollenaere R."/>
            <person name="Lu Y."/>
            <person name="Battail C."/>
            <person name="Shen J."/>
            <person name="Sidebottom C.H."/>
            <person name="Wang X."/>
            <person name="Canaguier A."/>
            <person name="Chauveau A."/>
            <person name="Berard A."/>
            <person name="Deniot G."/>
            <person name="Guan M."/>
            <person name="Liu Z."/>
            <person name="Sun F."/>
            <person name="Lim Y.P."/>
            <person name="Lyons E."/>
            <person name="Town C.D."/>
            <person name="Bancroft I."/>
            <person name="Wang X."/>
            <person name="Meng J."/>
            <person name="Ma J."/>
            <person name="Pires J.C."/>
            <person name="King G.J."/>
            <person name="Brunel D."/>
            <person name="Delourme R."/>
            <person name="Renard M."/>
            <person name="Aury J.M."/>
            <person name="Adams K.L."/>
            <person name="Batley J."/>
            <person name="Snowdon R.J."/>
            <person name="Tost J."/>
            <person name="Edwards D."/>
            <person name="Zhou Y."/>
            <person name="Hua W."/>
            <person name="Sharpe A.G."/>
            <person name="Paterson A.H."/>
            <person name="Guan C."/>
            <person name="Wincker P."/>
        </authorList>
    </citation>
    <scope>NUCLEOTIDE SEQUENCE [LARGE SCALE GENOMIC DNA]</scope>
    <source>
        <strain evidence="8">cv. Darmor-bzh</strain>
    </source>
</reference>
<dbReference type="InterPro" id="IPR015410">
    <property type="entry name" value="DUF1985"/>
</dbReference>
<organism evidence="7 8">
    <name type="scientific">Brassica napus</name>
    <name type="common">Rape</name>
    <dbReference type="NCBI Taxonomy" id="3708"/>
    <lineage>
        <taxon>Eukaryota</taxon>
        <taxon>Viridiplantae</taxon>
        <taxon>Streptophyta</taxon>
        <taxon>Embryophyta</taxon>
        <taxon>Tracheophyta</taxon>
        <taxon>Spermatophyta</taxon>
        <taxon>Magnoliopsida</taxon>
        <taxon>eudicotyledons</taxon>
        <taxon>Gunneridae</taxon>
        <taxon>Pentapetalae</taxon>
        <taxon>rosids</taxon>
        <taxon>malvids</taxon>
        <taxon>Brassicales</taxon>
        <taxon>Brassicaceae</taxon>
        <taxon>Brassiceae</taxon>
        <taxon>Brassica</taxon>
    </lineage>
</organism>
<dbReference type="SUPFAM" id="SSF54001">
    <property type="entry name" value="Cysteine proteinases"/>
    <property type="match status" value="1"/>
</dbReference>
<evidence type="ECO:0000259" key="6">
    <source>
        <dbReference type="Pfam" id="PF09331"/>
    </source>
</evidence>
<feature type="compositionally biased region" description="Basic and acidic residues" evidence="4">
    <location>
        <begin position="45"/>
        <end position="63"/>
    </location>
</feature>
<feature type="compositionally biased region" description="Basic and acidic residues" evidence="4">
    <location>
        <begin position="418"/>
        <end position="433"/>
    </location>
</feature>
<dbReference type="GO" id="GO:0006508">
    <property type="term" value="P:proteolysis"/>
    <property type="evidence" value="ECO:0007669"/>
    <property type="project" value="UniProtKB-KW"/>
</dbReference>
<feature type="domain" description="DUF1985" evidence="6">
    <location>
        <begin position="150"/>
        <end position="280"/>
    </location>
</feature>
<dbReference type="InterPro" id="IPR003653">
    <property type="entry name" value="Peptidase_C48_C"/>
</dbReference>
<evidence type="ECO:0000256" key="4">
    <source>
        <dbReference type="SAM" id="MobiDB-lite"/>
    </source>
</evidence>
<dbReference type="AlphaFoldDB" id="A0A078J911"/>
<feature type="domain" description="Ubiquitin-like protease family profile" evidence="5">
    <location>
        <begin position="702"/>
        <end position="880"/>
    </location>
</feature>
<evidence type="ECO:0000256" key="1">
    <source>
        <dbReference type="ARBA" id="ARBA00005234"/>
    </source>
</evidence>
<evidence type="ECO:0000313" key="8">
    <source>
        <dbReference type="Proteomes" id="UP000028999"/>
    </source>
</evidence>
<feature type="region of interest" description="Disordered" evidence="4">
    <location>
        <begin position="34"/>
        <end position="97"/>
    </location>
</feature>
<gene>
    <name evidence="7" type="primary">BnaAnng18050D</name>
    <name evidence="7" type="ORF">GSBRNA2T00034621001</name>
</gene>
<proteinExistence type="inferred from homology"/>
<dbReference type="GO" id="GO:0008234">
    <property type="term" value="F:cysteine-type peptidase activity"/>
    <property type="evidence" value="ECO:0007669"/>
    <property type="project" value="InterPro"/>
</dbReference>
<dbReference type="PANTHER" id="PTHR48147">
    <property type="entry name" value="PROTEIN CBG23787"/>
    <property type="match status" value="1"/>
</dbReference>
<feature type="compositionally biased region" description="Basic and acidic residues" evidence="4">
    <location>
        <begin position="440"/>
        <end position="470"/>
    </location>
</feature>
<sequence length="881" mass="102559">MRLLNHGDQILAVRYEALTCRVFLYIRTELIQTQKDPTQTTTAKRSSDDGDEIERRWRRDRATTAKRSSYDGDGEEIKRRRRRDRATTVTKSSDDDDEIECIPRSRRDRVMTVKSSKNHKLTTAILTTVTLTKTTRKEELFHFLMQRRVLTQGEDLWFTFSDQPMRFSLREFHLITGLRCEENQTITEPLFKIMKKPYIWMLGKIDKFTVRMLYEMFKEKTRSMPKLERLSLGTAIITEAVIMAENPSSKIPRDRLQRYMNYRSHKIAWGKTAYRILMRSVKSLSASSWTGDSYEVSGFALAINLWAMSSVNVLGKSLGKPCETSSSSDPLCLHWDSTRTPTTTEVLELENINNVEVSTVIGLAEEYKNLVGATHSDDAEFHSVVKLVQQGYKMRRSDWEKGFVGMFVATEDIGQQCKTKDEDAEHGEDLNHNEDEEEKTDEKENKDEEYQKVKEQRKDKNHSMSNSEKLDKLIQKVRDLDKRVVMIQNVLGVKFNDSSPNKEDCENGASSGDRRSAQDYENEEDTIDEEATQNILGEIETTQKITQDEDTEKLESKSCLKQTLRRLFQHSILQTLIQGYKINIFYKTLFHRLIQHLRLLSLISFNKKVIVERVLMRDVCEIHVFQPLMKIKKRLVQQDSQVNKDVEPPLQKKFKADTDNVPLRRIERGQIPSIYTQPPFTGARKKHPILHPFEPVDKTRKEKMREWKMSNKRKKLRINQEIVTAKWFSDIETPGKSFQKRILKQVLIVGVKFLEEIDKKTEKYWLGVVVNLEKRSITTFNCAAMKFTDASLVLYVNAYAMALPFMIRNFFKDVSMDTSKFSIKIVSEGFPKVLKIEDIGVYALKLIECHAMRIVDMTKLSEEKIAIIREKLAVDIFSELQ</sequence>
<feature type="region of interest" description="Disordered" evidence="4">
    <location>
        <begin position="417"/>
        <end position="470"/>
    </location>
</feature>
<evidence type="ECO:0000256" key="2">
    <source>
        <dbReference type="ARBA" id="ARBA00022670"/>
    </source>
</evidence>
<dbReference type="Gramene" id="CDY61950">
    <property type="protein sequence ID" value="CDY61950"/>
    <property type="gene ID" value="GSBRNA2T00034621001"/>
</dbReference>
<dbReference type="InterPro" id="IPR038765">
    <property type="entry name" value="Papain-like_cys_pep_sf"/>
</dbReference>
<dbReference type="Pfam" id="PF02902">
    <property type="entry name" value="Peptidase_C48"/>
    <property type="match status" value="1"/>
</dbReference>